<evidence type="ECO:0000313" key="1">
    <source>
        <dbReference type="EMBL" id="OGI83928.1"/>
    </source>
</evidence>
<protein>
    <submittedName>
        <fullName evidence="1">Uncharacterized protein</fullName>
    </submittedName>
</protein>
<reference evidence="1 2" key="1">
    <citation type="journal article" date="2016" name="Nat. Commun.">
        <title>Thousands of microbial genomes shed light on interconnected biogeochemical processes in an aquifer system.</title>
        <authorList>
            <person name="Anantharaman K."/>
            <person name="Brown C.T."/>
            <person name="Hug L.A."/>
            <person name="Sharon I."/>
            <person name="Castelle C.J."/>
            <person name="Probst A.J."/>
            <person name="Thomas B.C."/>
            <person name="Singh A."/>
            <person name="Wilkins M.J."/>
            <person name="Karaoz U."/>
            <person name="Brodie E.L."/>
            <person name="Williams K.H."/>
            <person name="Hubbard S.S."/>
            <person name="Banfield J.F."/>
        </authorList>
    </citation>
    <scope>NUCLEOTIDE SEQUENCE [LARGE SCALE GENOMIC DNA]</scope>
</reference>
<comment type="caution">
    <text evidence="1">The sequence shown here is derived from an EMBL/GenBank/DDBJ whole genome shotgun (WGS) entry which is preliminary data.</text>
</comment>
<proteinExistence type="predicted"/>
<name>A0A1F6WPW4_9BACT</name>
<accession>A0A1F6WPW4</accession>
<dbReference type="EMBL" id="MFUQ01000008">
    <property type="protein sequence ID" value="OGI83928.1"/>
    <property type="molecule type" value="Genomic_DNA"/>
</dbReference>
<evidence type="ECO:0000313" key="2">
    <source>
        <dbReference type="Proteomes" id="UP000179448"/>
    </source>
</evidence>
<gene>
    <name evidence="1" type="ORF">A2997_01960</name>
</gene>
<dbReference type="Proteomes" id="UP000179448">
    <property type="component" value="Unassembled WGS sequence"/>
</dbReference>
<organism evidence="1 2">
    <name type="scientific">Candidatus Nomurabacteria bacterium RIFCSPLOWO2_01_FULL_36_10b</name>
    <dbReference type="NCBI Taxonomy" id="1801766"/>
    <lineage>
        <taxon>Bacteria</taxon>
        <taxon>Candidatus Nomuraibacteriota</taxon>
    </lineage>
</organism>
<dbReference type="STRING" id="1801766.A2997_01960"/>
<sequence length="127" mass="14583">MIPSPYIQNSNNNNNNQQPLNKAEERSVTEMMQNVAQYFDIGDMPNEDRDHMVGIMSGIIIQNLLLTLMESGTPEDIHFLSQLVEKEASPDLLEKLEEHYPNLSEILAIEIERLRDDMLSGKKQIEK</sequence>
<dbReference type="AlphaFoldDB" id="A0A1F6WPW4"/>